<dbReference type="EMBL" id="JAUHMF010000002">
    <property type="protein sequence ID" value="MDT8898382.1"/>
    <property type="molecule type" value="Genomic_DNA"/>
</dbReference>
<dbReference type="SUPFAM" id="SSF51261">
    <property type="entry name" value="Duplicated hybrid motif"/>
    <property type="match status" value="1"/>
</dbReference>
<dbReference type="PROSITE" id="PS51782">
    <property type="entry name" value="LYSM"/>
    <property type="match status" value="1"/>
</dbReference>
<accession>A0ABU3NQP9</accession>
<dbReference type="Gene3D" id="2.70.70.10">
    <property type="entry name" value="Glucose Permease (Domain IIA)"/>
    <property type="match status" value="1"/>
</dbReference>
<protein>
    <submittedName>
        <fullName evidence="2">LysM peptidoglycan-binding domain-containing protein</fullName>
    </submittedName>
</protein>
<dbReference type="Proteomes" id="UP001254165">
    <property type="component" value="Unassembled WGS sequence"/>
</dbReference>
<dbReference type="SUPFAM" id="SSF54106">
    <property type="entry name" value="LysM domain"/>
    <property type="match status" value="1"/>
</dbReference>
<dbReference type="SMART" id="SM00257">
    <property type="entry name" value="LysM"/>
    <property type="match status" value="1"/>
</dbReference>
<organism evidence="2 3">
    <name type="scientific">Thermanaerothrix solaris</name>
    <dbReference type="NCBI Taxonomy" id="3058434"/>
    <lineage>
        <taxon>Bacteria</taxon>
        <taxon>Bacillati</taxon>
        <taxon>Chloroflexota</taxon>
        <taxon>Anaerolineae</taxon>
        <taxon>Anaerolineales</taxon>
        <taxon>Anaerolineaceae</taxon>
        <taxon>Thermanaerothrix</taxon>
    </lineage>
</organism>
<dbReference type="Gene3D" id="3.10.350.10">
    <property type="entry name" value="LysM domain"/>
    <property type="match status" value="1"/>
</dbReference>
<evidence type="ECO:0000259" key="1">
    <source>
        <dbReference type="PROSITE" id="PS51782"/>
    </source>
</evidence>
<evidence type="ECO:0000313" key="3">
    <source>
        <dbReference type="Proteomes" id="UP001254165"/>
    </source>
</evidence>
<gene>
    <name evidence="2" type="ORF">QYE77_08895</name>
</gene>
<dbReference type="InterPro" id="IPR036779">
    <property type="entry name" value="LysM_dom_sf"/>
</dbReference>
<name>A0ABU3NQP9_9CHLR</name>
<comment type="caution">
    <text evidence="2">The sequence shown here is derived from an EMBL/GenBank/DDBJ whole genome shotgun (WGS) entry which is preliminary data.</text>
</comment>
<dbReference type="PANTHER" id="PTHR21666">
    <property type="entry name" value="PEPTIDASE-RELATED"/>
    <property type="match status" value="1"/>
</dbReference>
<dbReference type="RefSeq" id="WP_315625041.1">
    <property type="nucleotide sequence ID" value="NZ_JAUHMF010000002.1"/>
</dbReference>
<dbReference type="InterPro" id="IPR011055">
    <property type="entry name" value="Dup_hybrid_motif"/>
</dbReference>
<dbReference type="CDD" id="cd00118">
    <property type="entry name" value="LysM"/>
    <property type="match status" value="1"/>
</dbReference>
<dbReference type="PROSITE" id="PS51257">
    <property type="entry name" value="PROKAR_LIPOPROTEIN"/>
    <property type="match status" value="1"/>
</dbReference>
<dbReference type="InterPro" id="IPR018392">
    <property type="entry name" value="LysM"/>
</dbReference>
<reference evidence="2 3" key="1">
    <citation type="submission" date="2023-07" db="EMBL/GenBank/DDBJ databases">
        <title>Novel species of Thermanaerothrix with wide hydrolytic capabilities.</title>
        <authorList>
            <person name="Zayulina K.S."/>
            <person name="Podosokorskaya O.A."/>
            <person name="Elcheninov A.G."/>
        </authorList>
    </citation>
    <scope>NUCLEOTIDE SEQUENCE [LARGE SCALE GENOMIC DNA]</scope>
    <source>
        <strain evidence="2 3">4228-RoL</strain>
    </source>
</reference>
<dbReference type="InterPro" id="IPR050570">
    <property type="entry name" value="Cell_wall_metabolism_enzyme"/>
</dbReference>
<keyword evidence="3" id="KW-1185">Reference proteome</keyword>
<dbReference type="Pfam" id="PF01476">
    <property type="entry name" value="LysM"/>
    <property type="match status" value="1"/>
</dbReference>
<dbReference type="PANTHER" id="PTHR21666:SF290">
    <property type="entry name" value="PEPTIDASE M23 DOMAIN PROTEIN"/>
    <property type="match status" value="1"/>
</dbReference>
<sequence>MRRKGVWITLLWGLGLLLLACVRYADRAPAWVPAGSTSVPVSAAATLTPPLPFQPPTRPPGAPIYTPTPDPPRVLPTLRVEEETYTVQSGDTLGQIAARYGLALEALITANQITNPDLLYPGQVLVIPAPTPAGSAPAFKIIPDSELVYGPATVGFDVAAWIAAQGGYLATYQETLGEVTLSGAEIVSEIARNFSVNPRLLLAVLEHQSGWVTQAQPDPAWLDYPLRYVDTRRKGLYRQLAWAANNLNRGYYLWRVNGLGHFLLADGSIVPAANTINAGTAGVQYLFGLLYGRAEWEAAVGENGLFATYARFFGYPFDWAIEPLLPPALTQPPLHLPFEPGVTWSFTGGPHGGYGDGSAWAALDFAPSDGQYGCRESDAWVTAAADGLVVRSEPAVVVLDLDGDGYEQTGWSLFYLHLATADRVAAGVQLKAGDRIGHPSCEGGVSSGTHVHIARRYNGEWIPADGPLPFNLDGWISQGKGVEYEGTLVRDGVVLEASERRSPQNQIQR</sequence>
<evidence type="ECO:0000313" key="2">
    <source>
        <dbReference type="EMBL" id="MDT8898382.1"/>
    </source>
</evidence>
<dbReference type="CDD" id="cd12797">
    <property type="entry name" value="M23_peptidase"/>
    <property type="match status" value="1"/>
</dbReference>
<proteinExistence type="predicted"/>
<feature type="domain" description="LysM" evidence="1">
    <location>
        <begin position="83"/>
        <end position="127"/>
    </location>
</feature>